<evidence type="ECO:0000313" key="3">
    <source>
        <dbReference type="EMBL" id="TKA72975.1"/>
    </source>
</evidence>
<dbReference type="Proteomes" id="UP000309340">
    <property type="component" value="Unassembled WGS sequence"/>
</dbReference>
<feature type="compositionally biased region" description="Basic and acidic residues" evidence="1">
    <location>
        <begin position="95"/>
        <end position="105"/>
    </location>
</feature>
<dbReference type="STRING" id="329884.A0A4U0XEE9"/>
<feature type="compositionally biased region" description="Acidic residues" evidence="1">
    <location>
        <begin position="146"/>
        <end position="156"/>
    </location>
</feature>
<reference evidence="3 4" key="1">
    <citation type="submission" date="2017-03" db="EMBL/GenBank/DDBJ databases">
        <title>Genomes of endolithic fungi from Antarctica.</title>
        <authorList>
            <person name="Coleine C."/>
            <person name="Masonjones S."/>
            <person name="Stajich J.E."/>
        </authorList>
    </citation>
    <scope>NUCLEOTIDE SEQUENCE [LARGE SCALE GENOMIC DNA]</scope>
    <source>
        <strain evidence="3 4">CCFEE 5184</strain>
    </source>
</reference>
<evidence type="ECO:0000313" key="4">
    <source>
        <dbReference type="Proteomes" id="UP000309340"/>
    </source>
</evidence>
<dbReference type="Pfam" id="PF11204">
    <property type="entry name" value="DUF2985"/>
    <property type="match status" value="1"/>
</dbReference>
<organism evidence="3 4">
    <name type="scientific">Friedmanniomyces simplex</name>
    <dbReference type="NCBI Taxonomy" id="329884"/>
    <lineage>
        <taxon>Eukaryota</taxon>
        <taxon>Fungi</taxon>
        <taxon>Dikarya</taxon>
        <taxon>Ascomycota</taxon>
        <taxon>Pezizomycotina</taxon>
        <taxon>Dothideomycetes</taxon>
        <taxon>Dothideomycetidae</taxon>
        <taxon>Mycosphaerellales</taxon>
        <taxon>Teratosphaeriaceae</taxon>
        <taxon>Friedmanniomyces</taxon>
    </lineage>
</organism>
<dbReference type="InterPro" id="IPR021369">
    <property type="entry name" value="DUF2985"/>
</dbReference>
<proteinExistence type="predicted"/>
<name>A0A4U0XEE9_9PEZI</name>
<keyword evidence="2" id="KW-0812">Transmembrane</keyword>
<feature type="region of interest" description="Disordered" evidence="1">
    <location>
        <begin position="365"/>
        <end position="391"/>
    </location>
</feature>
<comment type="caution">
    <text evidence="3">The sequence shown here is derived from an EMBL/GenBank/DDBJ whole genome shotgun (WGS) entry which is preliminary data.</text>
</comment>
<feature type="transmembrane region" description="Helical" evidence="2">
    <location>
        <begin position="419"/>
        <end position="439"/>
    </location>
</feature>
<evidence type="ECO:0000256" key="2">
    <source>
        <dbReference type="SAM" id="Phobius"/>
    </source>
</evidence>
<feature type="transmembrane region" description="Helical" evidence="2">
    <location>
        <begin position="208"/>
        <end position="230"/>
    </location>
</feature>
<feature type="region of interest" description="Disordered" evidence="1">
    <location>
        <begin position="53"/>
        <end position="157"/>
    </location>
</feature>
<feature type="transmembrane region" description="Helical" evidence="2">
    <location>
        <begin position="451"/>
        <end position="471"/>
    </location>
</feature>
<keyword evidence="2" id="KW-1133">Transmembrane helix</keyword>
<keyword evidence="4" id="KW-1185">Reference proteome</keyword>
<dbReference type="OrthoDB" id="6407410at2759"/>
<feature type="region of interest" description="Disordered" evidence="1">
    <location>
        <begin position="1"/>
        <end position="24"/>
    </location>
</feature>
<dbReference type="EMBL" id="NAJQ01000285">
    <property type="protein sequence ID" value="TKA72975.1"/>
    <property type="molecule type" value="Genomic_DNA"/>
</dbReference>
<accession>A0A4U0XEE9</accession>
<evidence type="ECO:0000256" key="1">
    <source>
        <dbReference type="SAM" id="MobiDB-lite"/>
    </source>
</evidence>
<dbReference type="AlphaFoldDB" id="A0A4U0XEE9"/>
<protein>
    <submittedName>
        <fullName evidence="3">Uncharacterized protein</fullName>
    </submittedName>
</protein>
<sequence>MASSPSVFYEGDRRPQRTGTMSSVAHTVQAAAAELLQKDPPPGFFAATAETVSQAPTIGEIRRGSFGADGWHSDEQIQRRRRTLSQSSGKRRSQRTSDGDWERGGDGGLQAFPVLTEEPSQISRAEATHEEPALTAPILQSRREEEELPVEAEETNDTSIRTDHDRIAPLTGDRRVYSSGYIPPPVIPWTTSTGIALKAFWKWFCTPFGFLVTLYGLNVVAWGGMLFLLLCNASPPMCWAPIHTAGTGGHMSCAAALALNSKYPRYYNCNDINSPRRVWLEIDSQILNALFCVTGFGLVPWRFRDWWYLLLWRCTSEKRAGTAKKLYGLRVLAGIYRNWVRLPDSHTLDQLNSAEYRRTIAKESMNADTSPVSDDAVDLETGSSTAGDDSRLPLPFSKAPESPLTGIHAPPTALWKIDFFVWSQVLNTFFQVCLCGFMWGMSRYNRPSWSTGLFIALACIIAGLGGLVSYLEGKKVKRVEGVRAQGLPAGGEVDGLVLQETRTGGTGVESLHLGTGEKVKR</sequence>
<keyword evidence="2" id="KW-0472">Membrane</keyword>
<dbReference type="PANTHER" id="PTHR35872">
    <property type="entry name" value="INTEGRAL MEMBRANE PROTEIN (AFU_ORTHOLOGUE AFUA_5G07110)"/>
    <property type="match status" value="1"/>
</dbReference>
<feature type="compositionally biased region" description="Basic residues" evidence="1">
    <location>
        <begin position="79"/>
        <end position="94"/>
    </location>
</feature>
<dbReference type="PANTHER" id="PTHR35872:SF1">
    <property type="entry name" value="ALPHA-L-RHAMNOSIDASE C"/>
    <property type="match status" value="1"/>
</dbReference>
<gene>
    <name evidence="3" type="ORF">B0A55_05298</name>
</gene>